<proteinExistence type="predicted"/>
<evidence type="ECO:0000256" key="1">
    <source>
        <dbReference type="SAM" id="Phobius"/>
    </source>
</evidence>
<keyword evidence="1" id="KW-0812">Transmembrane</keyword>
<reference evidence="2" key="1">
    <citation type="submission" date="2023-06" db="EMBL/GenBank/DDBJ databases">
        <title>Genome-scale phylogeny and comparative genomics of the fungal order Sordariales.</title>
        <authorList>
            <consortium name="Lawrence Berkeley National Laboratory"/>
            <person name="Hensen N."/>
            <person name="Bonometti L."/>
            <person name="Westerberg I."/>
            <person name="Brannstrom I.O."/>
            <person name="Guillou S."/>
            <person name="Cros-Aarteil S."/>
            <person name="Calhoun S."/>
            <person name="Haridas S."/>
            <person name="Kuo A."/>
            <person name="Mondo S."/>
            <person name="Pangilinan J."/>
            <person name="Riley R."/>
            <person name="LaButti K."/>
            <person name="Andreopoulos B."/>
            <person name="Lipzen A."/>
            <person name="Chen C."/>
            <person name="Yanf M."/>
            <person name="Daum C."/>
            <person name="Ng V."/>
            <person name="Clum A."/>
            <person name="Steindorff A."/>
            <person name="Ohm R."/>
            <person name="Martin F."/>
            <person name="Silar P."/>
            <person name="Natvig D."/>
            <person name="Lalanne C."/>
            <person name="Gautier V."/>
            <person name="Ament-velasquez S.L."/>
            <person name="Kruys A."/>
            <person name="Hutchinson M.I."/>
            <person name="Powell A.J."/>
            <person name="Barry K."/>
            <person name="Miller A.N."/>
            <person name="Grigoriev I.V."/>
            <person name="Debuchy R."/>
            <person name="Gladieux P."/>
            <person name="Thoren M.H."/>
            <person name="Johannesson H."/>
        </authorList>
    </citation>
    <scope>NUCLEOTIDE SEQUENCE</scope>
    <source>
        <strain evidence="2">SMH2392-1A</strain>
    </source>
</reference>
<dbReference type="Proteomes" id="UP001172101">
    <property type="component" value="Unassembled WGS sequence"/>
</dbReference>
<dbReference type="GeneID" id="85324470"/>
<accession>A0AA40B3W3</accession>
<evidence type="ECO:0000313" key="3">
    <source>
        <dbReference type="Proteomes" id="UP001172101"/>
    </source>
</evidence>
<organism evidence="2 3">
    <name type="scientific">Lasiosphaeria miniovina</name>
    <dbReference type="NCBI Taxonomy" id="1954250"/>
    <lineage>
        <taxon>Eukaryota</taxon>
        <taxon>Fungi</taxon>
        <taxon>Dikarya</taxon>
        <taxon>Ascomycota</taxon>
        <taxon>Pezizomycotina</taxon>
        <taxon>Sordariomycetes</taxon>
        <taxon>Sordariomycetidae</taxon>
        <taxon>Sordariales</taxon>
        <taxon>Lasiosphaeriaceae</taxon>
        <taxon>Lasiosphaeria</taxon>
    </lineage>
</organism>
<keyword evidence="1" id="KW-0472">Membrane</keyword>
<dbReference type="EMBL" id="JAUIRO010000002">
    <property type="protein sequence ID" value="KAK0727182.1"/>
    <property type="molecule type" value="Genomic_DNA"/>
</dbReference>
<evidence type="ECO:0000313" key="2">
    <source>
        <dbReference type="EMBL" id="KAK0727182.1"/>
    </source>
</evidence>
<protein>
    <submittedName>
        <fullName evidence="2">Uncharacterized protein</fullName>
    </submittedName>
</protein>
<keyword evidence="3" id="KW-1185">Reference proteome</keyword>
<feature type="transmembrane region" description="Helical" evidence="1">
    <location>
        <begin position="12"/>
        <end position="35"/>
    </location>
</feature>
<dbReference type="RefSeq" id="XP_060300038.1">
    <property type="nucleotide sequence ID" value="XM_060441200.1"/>
</dbReference>
<keyword evidence="1" id="KW-1133">Transmembrane helix</keyword>
<gene>
    <name evidence="2" type="ORF">B0T26DRAFT_693381</name>
</gene>
<sequence>MLRPSSIVIFPSLWFFRAIFMWGFLCTVFSSLLVMRSQLVACFLHSRAHKRDVG</sequence>
<comment type="caution">
    <text evidence="2">The sequence shown here is derived from an EMBL/GenBank/DDBJ whole genome shotgun (WGS) entry which is preliminary data.</text>
</comment>
<name>A0AA40B3W3_9PEZI</name>
<dbReference type="AlphaFoldDB" id="A0AA40B3W3"/>